<dbReference type="Pfam" id="PF03732">
    <property type="entry name" value="Retrotrans_gag"/>
    <property type="match status" value="1"/>
</dbReference>
<keyword evidence="3" id="KW-1185">Reference proteome</keyword>
<dbReference type="EMBL" id="JABSTV010001248">
    <property type="protein sequence ID" value="KAH7969831.1"/>
    <property type="molecule type" value="Genomic_DNA"/>
</dbReference>
<organism evidence="2 3">
    <name type="scientific">Rhipicephalus sanguineus</name>
    <name type="common">Brown dog tick</name>
    <name type="synonym">Ixodes sanguineus</name>
    <dbReference type="NCBI Taxonomy" id="34632"/>
    <lineage>
        <taxon>Eukaryota</taxon>
        <taxon>Metazoa</taxon>
        <taxon>Ecdysozoa</taxon>
        <taxon>Arthropoda</taxon>
        <taxon>Chelicerata</taxon>
        <taxon>Arachnida</taxon>
        <taxon>Acari</taxon>
        <taxon>Parasitiformes</taxon>
        <taxon>Ixodida</taxon>
        <taxon>Ixodoidea</taxon>
        <taxon>Ixodidae</taxon>
        <taxon>Rhipicephalinae</taxon>
        <taxon>Rhipicephalus</taxon>
        <taxon>Rhipicephalus</taxon>
    </lineage>
</organism>
<dbReference type="InterPro" id="IPR005162">
    <property type="entry name" value="Retrotrans_gag_dom"/>
</dbReference>
<dbReference type="VEuPathDB" id="VectorBase:RSAN_025951"/>
<dbReference type="AlphaFoldDB" id="A0A9D4Q827"/>
<evidence type="ECO:0000313" key="2">
    <source>
        <dbReference type="EMBL" id="KAH7969831.1"/>
    </source>
</evidence>
<dbReference type="Proteomes" id="UP000821837">
    <property type="component" value="Unassembled WGS sequence"/>
</dbReference>
<evidence type="ECO:0000259" key="1">
    <source>
        <dbReference type="Pfam" id="PF03732"/>
    </source>
</evidence>
<evidence type="ECO:0000313" key="3">
    <source>
        <dbReference type="Proteomes" id="UP000821837"/>
    </source>
</evidence>
<proteinExistence type="predicted"/>
<feature type="domain" description="Retrotransposon gag" evidence="1">
    <location>
        <begin position="99"/>
        <end position="166"/>
    </location>
</feature>
<reference evidence="2" key="2">
    <citation type="submission" date="2021-09" db="EMBL/GenBank/DDBJ databases">
        <authorList>
            <person name="Jia N."/>
            <person name="Wang J."/>
            <person name="Shi W."/>
            <person name="Du L."/>
            <person name="Sun Y."/>
            <person name="Zhan W."/>
            <person name="Jiang J."/>
            <person name="Wang Q."/>
            <person name="Zhang B."/>
            <person name="Ji P."/>
            <person name="Sakyi L.B."/>
            <person name="Cui X."/>
            <person name="Yuan T."/>
            <person name="Jiang B."/>
            <person name="Yang W."/>
            <person name="Lam T.T.-Y."/>
            <person name="Chang Q."/>
            <person name="Ding S."/>
            <person name="Wang X."/>
            <person name="Zhu J."/>
            <person name="Ruan X."/>
            <person name="Zhao L."/>
            <person name="Wei J."/>
            <person name="Que T."/>
            <person name="Du C."/>
            <person name="Cheng J."/>
            <person name="Dai P."/>
            <person name="Han X."/>
            <person name="Huang E."/>
            <person name="Gao Y."/>
            <person name="Liu J."/>
            <person name="Shao H."/>
            <person name="Ye R."/>
            <person name="Li L."/>
            <person name="Wei W."/>
            <person name="Wang X."/>
            <person name="Wang C."/>
            <person name="Huo Q."/>
            <person name="Li W."/>
            <person name="Guo W."/>
            <person name="Chen H."/>
            <person name="Chen S."/>
            <person name="Zhou L."/>
            <person name="Zhou L."/>
            <person name="Ni X."/>
            <person name="Tian J."/>
            <person name="Zhou Y."/>
            <person name="Sheng Y."/>
            <person name="Liu T."/>
            <person name="Pan Y."/>
            <person name="Xia L."/>
            <person name="Li J."/>
            <person name="Zhao F."/>
            <person name="Cao W."/>
        </authorList>
    </citation>
    <scope>NUCLEOTIDE SEQUENCE</scope>
    <source>
        <strain evidence="2">Rsan-2018</strain>
        <tissue evidence="2">Larvae</tissue>
    </source>
</reference>
<accession>A0A9D4Q827</accession>
<sequence length="232" mass="26354">MAPQLVPPSSSSLARAEVLQYLISHTDRSPIQREQVATLLRQRVMTAIITAAPVGLGVQVSAPQPSQPPAMASMPLVEPPKFSGFKDLQSPEYSLERAFASLDEFTQAFRTDFTSIDSKHRLKEDLQQRTQHHEENVKEFIDVVLAYYGRTGEPVTEEKKVQRFLRQIYPQLQDLTEASTFTTLKKLAAVADRFMQRAWWLGSTNRCHYQQIRSQGPGTCRPLTFSDRDQCQ</sequence>
<protein>
    <recommendedName>
        <fullName evidence="1">Retrotransposon gag domain-containing protein</fullName>
    </recommendedName>
</protein>
<comment type="caution">
    <text evidence="2">The sequence shown here is derived from an EMBL/GenBank/DDBJ whole genome shotgun (WGS) entry which is preliminary data.</text>
</comment>
<name>A0A9D4Q827_RHISA</name>
<gene>
    <name evidence="2" type="ORF">HPB52_022352</name>
</gene>
<reference evidence="2" key="1">
    <citation type="journal article" date="2020" name="Cell">
        <title>Large-Scale Comparative Analyses of Tick Genomes Elucidate Their Genetic Diversity and Vector Capacities.</title>
        <authorList>
            <consortium name="Tick Genome and Microbiome Consortium (TIGMIC)"/>
            <person name="Jia N."/>
            <person name="Wang J."/>
            <person name="Shi W."/>
            <person name="Du L."/>
            <person name="Sun Y."/>
            <person name="Zhan W."/>
            <person name="Jiang J.F."/>
            <person name="Wang Q."/>
            <person name="Zhang B."/>
            <person name="Ji P."/>
            <person name="Bell-Sakyi L."/>
            <person name="Cui X.M."/>
            <person name="Yuan T.T."/>
            <person name="Jiang B.G."/>
            <person name="Yang W.F."/>
            <person name="Lam T.T."/>
            <person name="Chang Q.C."/>
            <person name="Ding S.J."/>
            <person name="Wang X.J."/>
            <person name="Zhu J.G."/>
            <person name="Ruan X.D."/>
            <person name="Zhao L."/>
            <person name="Wei J.T."/>
            <person name="Ye R.Z."/>
            <person name="Que T.C."/>
            <person name="Du C.H."/>
            <person name="Zhou Y.H."/>
            <person name="Cheng J.X."/>
            <person name="Dai P.F."/>
            <person name="Guo W.B."/>
            <person name="Han X.H."/>
            <person name="Huang E.J."/>
            <person name="Li L.F."/>
            <person name="Wei W."/>
            <person name="Gao Y.C."/>
            <person name="Liu J.Z."/>
            <person name="Shao H.Z."/>
            <person name="Wang X."/>
            <person name="Wang C.C."/>
            <person name="Yang T.C."/>
            <person name="Huo Q.B."/>
            <person name="Li W."/>
            <person name="Chen H.Y."/>
            <person name="Chen S.E."/>
            <person name="Zhou L.G."/>
            <person name="Ni X.B."/>
            <person name="Tian J.H."/>
            <person name="Sheng Y."/>
            <person name="Liu T."/>
            <person name="Pan Y.S."/>
            <person name="Xia L.Y."/>
            <person name="Li J."/>
            <person name="Zhao F."/>
            <person name="Cao W.C."/>
        </authorList>
    </citation>
    <scope>NUCLEOTIDE SEQUENCE</scope>
    <source>
        <strain evidence="2">Rsan-2018</strain>
    </source>
</reference>